<evidence type="ECO:0000313" key="2">
    <source>
        <dbReference type="Proteomes" id="UP000536685"/>
    </source>
</evidence>
<organism evidence="1 2">
    <name type="scientific">Conyzicola lurida</name>
    <dbReference type="NCBI Taxonomy" id="1172621"/>
    <lineage>
        <taxon>Bacteria</taxon>
        <taxon>Bacillati</taxon>
        <taxon>Actinomycetota</taxon>
        <taxon>Actinomycetes</taxon>
        <taxon>Micrococcales</taxon>
        <taxon>Microbacteriaceae</taxon>
        <taxon>Conyzicola</taxon>
    </lineage>
</organism>
<keyword evidence="2" id="KW-1185">Reference proteome</keyword>
<accession>A0A841AKQ0</accession>
<dbReference type="RefSeq" id="WP_184233946.1">
    <property type="nucleotide sequence ID" value="NZ_JACHMJ010000001.1"/>
</dbReference>
<dbReference type="AlphaFoldDB" id="A0A841AKQ0"/>
<dbReference type="Proteomes" id="UP000536685">
    <property type="component" value="Unassembled WGS sequence"/>
</dbReference>
<comment type="caution">
    <text evidence="1">The sequence shown here is derived from an EMBL/GenBank/DDBJ whole genome shotgun (WGS) entry which is preliminary data.</text>
</comment>
<gene>
    <name evidence="1" type="ORF">HD599_000855</name>
</gene>
<proteinExistence type="predicted"/>
<dbReference type="EMBL" id="JACHMJ010000001">
    <property type="protein sequence ID" value="MBB5842532.1"/>
    <property type="molecule type" value="Genomic_DNA"/>
</dbReference>
<sequence length="72" mass="8133">MSTEVYLAVVEDPALWDTTGQVLVRYLEPDERPLDRLIDPIVAGIGETEGVWDLLLWHEATQRAFYSENTAG</sequence>
<name>A0A841AKQ0_9MICO</name>
<protein>
    <submittedName>
        <fullName evidence="1">Uncharacterized protein</fullName>
    </submittedName>
</protein>
<evidence type="ECO:0000313" key="1">
    <source>
        <dbReference type="EMBL" id="MBB5842532.1"/>
    </source>
</evidence>
<reference evidence="1 2" key="1">
    <citation type="submission" date="2020-08" db="EMBL/GenBank/DDBJ databases">
        <title>Sequencing the genomes of 1000 actinobacteria strains.</title>
        <authorList>
            <person name="Klenk H.-P."/>
        </authorList>
    </citation>
    <scope>NUCLEOTIDE SEQUENCE [LARGE SCALE GENOMIC DNA]</scope>
    <source>
        <strain evidence="1 2">DSM 105784</strain>
    </source>
</reference>